<dbReference type="Pfam" id="PF00857">
    <property type="entry name" value="Isochorismatase"/>
    <property type="match status" value="1"/>
</dbReference>
<dbReference type="PANTHER" id="PTHR43559:SF3">
    <property type="entry name" value="HYDROLASE YCAC-RELATED"/>
    <property type="match status" value="1"/>
</dbReference>
<protein>
    <submittedName>
        <fullName evidence="2">Isochorismatase</fullName>
    </submittedName>
</protein>
<sequence length="199" mass="22180">MKNKFTVENAAMLLIDHQQGTIKLARNLPREEIVQNTRALARTAVETRMPLILTSSMEANFQGLLLDDLQTIAPEAYEKRVKRPGIVDCWEYEDFKSAVEATGKKKLIVAGLTNDVCIVFPAISAVEDGYEVQVVVDAGGSPTMLADETSTRRMERHGVTLTSTNQVMAELAVSWSQDFGRTIQTIMYEEILSQLMKDP</sequence>
<dbReference type="InterPro" id="IPR036380">
    <property type="entry name" value="Isochorismatase-like_sf"/>
</dbReference>
<organism evidence="2 3">
    <name type="scientific">Chroococcidiopsis cubana SAG 39.79</name>
    <dbReference type="NCBI Taxonomy" id="388085"/>
    <lineage>
        <taxon>Bacteria</taxon>
        <taxon>Bacillati</taxon>
        <taxon>Cyanobacteriota</taxon>
        <taxon>Cyanophyceae</taxon>
        <taxon>Chroococcidiopsidales</taxon>
        <taxon>Chroococcidiopsidaceae</taxon>
        <taxon>Chroococcidiopsis</taxon>
    </lineage>
</organism>
<dbReference type="Gene3D" id="3.40.50.850">
    <property type="entry name" value="Isochorismatase-like"/>
    <property type="match status" value="1"/>
</dbReference>
<feature type="domain" description="Isochorismatase-like" evidence="1">
    <location>
        <begin position="11"/>
        <end position="166"/>
    </location>
</feature>
<dbReference type="EMBL" id="RSCK01000097">
    <property type="protein sequence ID" value="RUT03681.1"/>
    <property type="molecule type" value="Genomic_DNA"/>
</dbReference>
<dbReference type="AlphaFoldDB" id="A0AB37UC26"/>
<gene>
    <name evidence="2" type="ORF">DSM107010_60170</name>
</gene>
<accession>A0AB37UC26</accession>
<keyword evidence="3" id="KW-1185">Reference proteome</keyword>
<evidence type="ECO:0000313" key="3">
    <source>
        <dbReference type="Proteomes" id="UP000282574"/>
    </source>
</evidence>
<dbReference type="Proteomes" id="UP000282574">
    <property type="component" value="Unassembled WGS sequence"/>
</dbReference>
<evidence type="ECO:0000313" key="2">
    <source>
        <dbReference type="EMBL" id="RUT03681.1"/>
    </source>
</evidence>
<dbReference type="PANTHER" id="PTHR43559">
    <property type="entry name" value="HYDROLASE YCAC-RELATED"/>
    <property type="match status" value="1"/>
</dbReference>
<dbReference type="RefSeq" id="WP_106168031.1">
    <property type="nucleotide sequence ID" value="NZ_JAVKZF010000004.1"/>
</dbReference>
<dbReference type="InterPro" id="IPR000868">
    <property type="entry name" value="Isochorismatase-like_dom"/>
</dbReference>
<proteinExistence type="predicted"/>
<name>A0AB37UC26_9CYAN</name>
<dbReference type="InterPro" id="IPR053152">
    <property type="entry name" value="Hydrolase_YcaC-like"/>
</dbReference>
<reference evidence="2 3" key="1">
    <citation type="journal article" date="2019" name="Genome Biol. Evol.">
        <title>Day and night: Metabolic profiles and evolutionary relationships of six axenic non-marine cyanobacteria.</title>
        <authorList>
            <person name="Will S.E."/>
            <person name="Henke P."/>
            <person name="Boedeker C."/>
            <person name="Huang S."/>
            <person name="Brinkmann H."/>
            <person name="Rohde M."/>
            <person name="Jarek M."/>
            <person name="Friedl T."/>
            <person name="Seufert S."/>
            <person name="Schumacher M."/>
            <person name="Overmann J."/>
            <person name="Neumann-Schaal M."/>
            <person name="Petersen J."/>
        </authorList>
    </citation>
    <scope>NUCLEOTIDE SEQUENCE [LARGE SCALE GENOMIC DNA]</scope>
    <source>
        <strain evidence="2 3">SAG 39.79</strain>
    </source>
</reference>
<dbReference type="SUPFAM" id="SSF52499">
    <property type="entry name" value="Isochorismatase-like hydrolases"/>
    <property type="match status" value="1"/>
</dbReference>
<evidence type="ECO:0000259" key="1">
    <source>
        <dbReference type="Pfam" id="PF00857"/>
    </source>
</evidence>
<comment type="caution">
    <text evidence="2">The sequence shown here is derived from an EMBL/GenBank/DDBJ whole genome shotgun (WGS) entry which is preliminary data.</text>
</comment>